<feature type="chain" id="PRO_5046588087" evidence="2">
    <location>
        <begin position="23"/>
        <end position="390"/>
    </location>
</feature>
<dbReference type="InterPro" id="IPR052529">
    <property type="entry name" value="Bact_Transport_Assoc"/>
</dbReference>
<keyword evidence="1" id="KW-0812">Transmembrane</keyword>
<organism evidence="5 6">
    <name type="scientific">Streptomyces spinosisporus</name>
    <dbReference type="NCBI Taxonomy" id="2927582"/>
    <lineage>
        <taxon>Bacteria</taxon>
        <taxon>Bacillati</taxon>
        <taxon>Actinomycetota</taxon>
        <taxon>Actinomycetes</taxon>
        <taxon>Kitasatosporales</taxon>
        <taxon>Streptomycetaceae</taxon>
        <taxon>Streptomyces</taxon>
    </lineage>
</organism>
<feature type="domain" description="DUF418" evidence="3">
    <location>
        <begin position="265"/>
        <end position="360"/>
    </location>
</feature>
<feature type="signal peptide" evidence="2">
    <location>
        <begin position="1"/>
        <end position="22"/>
    </location>
</feature>
<feature type="transmembrane region" description="Helical" evidence="1">
    <location>
        <begin position="302"/>
        <end position="322"/>
    </location>
</feature>
<evidence type="ECO:0000259" key="3">
    <source>
        <dbReference type="Pfam" id="PF04235"/>
    </source>
</evidence>
<dbReference type="PANTHER" id="PTHR30590">
    <property type="entry name" value="INNER MEMBRANE PROTEIN"/>
    <property type="match status" value="1"/>
</dbReference>
<dbReference type="InterPro" id="IPR007349">
    <property type="entry name" value="DUF418"/>
</dbReference>
<keyword evidence="1" id="KW-0472">Membrane</keyword>
<gene>
    <name evidence="5" type="ORF">MQN93_01700</name>
</gene>
<feature type="transmembrane region" description="Helical" evidence="1">
    <location>
        <begin position="92"/>
        <end position="112"/>
    </location>
</feature>
<protein>
    <submittedName>
        <fullName evidence="5">Heparan-alpha-glucosaminide N-acetyltransferase domain-containing protein</fullName>
    </submittedName>
</protein>
<feature type="transmembrane region" description="Helical" evidence="1">
    <location>
        <begin position="67"/>
        <end position="86"/>
    </location>
</feature>
<accession>A0ABS9X8N0</accession>
<comment type="caution">
    <text evidence="5">The sequence shown here is derived from an EMBL/GenBank/DDBJ whole genome shotgun (WGS) entry which is preliminary data.</text>
</comment>
<dbReference type="Pfam" id="PF07786">
    <property type="entry name" value="HGSNAT_cat"/>
    <property type="match status" value="1"/>
</dbReference>
<evidence type="ECO:0000313" key="6">
    <source>
        <dbReference type="Proteomes" id="UP001165270"/>
    </source>
</evidence>
<feature type="transmembrane region" description="Helical" evidence="1">
    <location>
        <begin position="202"/>
        <end position="223"/>
    </location>
</feature>
<feature type="transmembrane region" description="Helical" evidence="1">
    <location>
        <begin position="272"/>
        <end position="290"/>
    </location>
</feature>
<dbReference type="PANTHER" id="PTHR30590:SF2">
    <property type="entry name" value="INNER MEMBRANE PROTEIN"/>
    <property type="match status" value="1"/>
</dbReference>
<proteinExistence type="predicted"/>
<keyword evidence="1" id="KW-1133">Transmembrane helix</keyword>
<evidence type="ECO:0000259" key="4">
    <source>
        <dbReference type="Pfam" id="PF07786"/>
    </source>
</evidence>
<dbReference type="Proteomes" id="UP001165270">
    <property type="component" value="Unassembled WGS sequence"/>
</dbReference>
<dbReference type="RefSeq" id="WP_242707979.1">
    <property type="nucleotide sequence ID" value="NZ_JALDAX010000001.1"/>
</dbReference>
<feature type="transmembrane region" description="Helical" evidence="1">
    <location>
        <begin position="119"/>
        <end position="137"/>
    </location>
</feature>
<feature type="transmembrane region" description="Helical" evidence="1">
    <location>
        <begin position="328"/>
        <end position="347"/>
    </location>
</feature>
<sequence length="390" mass="40736">MDAARGLALIGMFSVHAYGAFAADGSPTPAWMFAGGRSAATFALLAGVGLAFTTGGRRPVVDRGTRAAIATRALLVGLAGLLLGLASRTAGLDVDVILVFYALLFLCALPLLRLHPRTLIGLALFLAVAGPVLVHLLRDVLPMPSYDGDPTPADLFTDPLGLLSDLLVHGNYPVLAWTAYVCAGLAAGRLDLRSRRVAGRLLAGGLALAAGTWLAATLLLRWFGGLWHLWRAEFTDTPWPEARNEVLWDAPDGATWWSLISRAPHSTSPFDMLHTLGSAAALLGAVLLLTRHAPGRTALAPLAAAGSMPLTLYCAHVLFLATGALEDSPDLLCAALVAGALLFAMCWRRTAGRGPLEALVAAAAGRARRAALGRDATSLSPTEPDKPQSA</sequence>
<reference evidence="5" key="1">
    <citation type="submission" date="2022-03" db="EMBL/GenBank/DDBJ databases">
        <title>Streptomyces 7R015 and 7R016 isolated from Barleria lupulina in Thailand.</title>
        <authorList>
            <person name="Kanchanasin P."/>
            <person name="Phongsopitanun W."/>
            <person name="Tanasupawat S."/>
        </authorList>
    </citation>
    <scope>NUCLEOTIDE SEQUENCE</scope>
    <source>
        <strain evidence="5">7R016</strain>
    </source>
</reference>
<feature type="domain" description="Heparan-alpha-glucosaminide N-acetyltransferase catalytic" evidence="4">
    <location>
        <begin position="1"/>
        <end position="196"/>
    </location>
</feature>
<keyword evidence="6" id="KW-1185">Reference proteome</keyword>
<dbReference type="EMBL" id="JALDAX010000001">
    <property type="protein sequence ID" value="MCI3238430.1"/>
    <property type="molecule type" value="Genomic_DNA"/>
</dbReference>
<feature type="transmembrane region" description="Helical" evidence="1">
    <location>
        <begin position="38"/>
        <end position="55"/>
    </location>
</feature>
<feature type="transmembrane region" description="Helical" evidence="1">
    <location>
        <begin position="172"/>
        <end position="190"/>
    </location>
</feature>
<dbReference type="Pfam" id="PF04235">
    <property type="entry name" value="DUF418"/>
    <property type="match status" value="1"/>
</dbReference>
<evidence type="ECO:0000256" key="1">
    <source>
        <dbReference type="SAM" id="Phobius"/>
    </source>
</evidence>
<evidence type="ECO:0000313" key="5">
    <source>
        <dbReference type="EMBL" id="MCI3238430.1"/>
    </source>
</evidence>
<keyword evidence="2" id="KW-0732">Signal</keyword>
<evidence type="ECO:0000256" key="2">
    <source>
        <dbReference type="SAM" id="SignalP"/>
    </source>
</evidence>
<name>A0ABS9X8N0_9ACTN</name>
<dbReference type="InterPro" id="IPR012429">
    <property type="entry name" value="HGSNAT_cat"/>
</dbReference>